<accession>A0A2D0N3Y6</accession>
<dbReference type="EMBL" id="PDUD01000033">
    <property type="protein sequence ID" value="PHN03215.1"/>
    <property type="molecule type" value="Genomic_DNA"/>
</dbReference>
<comment type="caution">
    <text evidence="1">The sequence shown here is derived from an EMBL/GenBank/DDBJ whole genome shotgun (WGS) entry which is preliminary data.</text>
</comment>
<protein>
    <submittedName>
        <fullName evidence="1">Uncharacterized protein</fullName>
    </submittedName>
</protein>
<organism evidence="1 2">
    <name type="scientific">Flavilitoribacter nigricans (strain ATCC 23147 / DSM 23189 / NBRC 102662 / NCIMB 1420 / SS-2)</name>
    <name type="common">Lewinella nigricans</name>
    <dbReference type="NCBI Taxonomy" id="1122177"/>
    <lineage>
        <taxon>Bacteria</taxon>
        <taxon>Pseudomonadati</taxon>
        <taxon>Bacteroidota</taxon>
        <taxon>Saprospiria</taxon>
        <taxon>Saprospirales</taxon>
        <taxon>Lewinellaceae</taxon>
        <taxon>Flavilitoribacter</taxon>
    </lineage>
</organism>
<gene>
    <name evidence="1" type="ORF">CRP01_27870</name>
</gene>
<name>A0A2D0N3Y6_FLAN2</name>
<evidence type="ECO:0000313" key="1">
    <source>
        <dbReference type="EMBL" id="PHN03215.1"/>
    </source>
</evidence>
<keyword evidence="2" id="KW-1185">Reference proteome</keyword>
<evidence type="ECO:0000313" key="2">
    <source>
        <dbReference type="Proteomes" id="UP000223913"/>
    </source>
</evidence>
<proteinExistence type="predicted"/>
<dbReference type="Proteomes" id="UP000223913">
    <property type="component" value="Unassembled WGS sequence"/>
</dbReference>
<reference evidence="1 2" key="1">
    <citation type="submission" date="2017-10" db="EMBL/GenBank/DDBJ databases">
        <title>The draft genome sequence of Lewinella nigricans NBRC 102662.</title>
        <authorList>
            <person name="Wang K."/>
        </authorList>
    </citation>
    <scope>NUCLEOTIDE SEQUENCE [LARGE SCALE GENOMIC DNA]</scope>
    <source>
        <strain evidence="1 2">NBRC 102662</strain>
    </source>
</reference>
<sequence length="71" mass="8110">MEVKFQKINVEPLRLEILARILYDLLAFEDPFFQRSISEVKLDPGNANPLTLALHSKAEVTCVIRLLLDLS</sequence>
<dbReference type="AlphaFoldDB" id="A0A2D0N3Y6"/>